<proteinExistence type="predicted"/>
<reference evidence="1" key="1">
    <citation type="journal article" date="2020" name="Stud. Mycol.">
        <title>101 Dothideomycetes genomes: a test case for predicting lifestyles and emergence of pathogens.</title>
        <authorList>
            <person name="Haridas S."/>
            <person name="Albert R."/>
            <person name="Binder M."/>
            <person name="Bloem J."/>
            <person name="Labutti K."/>
            <person name="Salamov A."/>
            <person name="Andreopoulos B."/>
            <person name="Baker S."/>
            <person name="Barry K."/>
            <person name="Bills G."/>
            <person name="Bluhm B."/>
            <person name="Cannon C."/>
            <person name="Castanera R."/>
            <person name="Culley D."/>
            <person name="Daum C."/>
            <person name="Ezra D."/>
            <person name="Gonzalez J."/>
            <person name="Henrissat B."/>
            <person name="Kuo A."/>
            <person name="Liang C."/>
            <person name="Lipzen A."/>
            <person name="Lutzoni F."/>
            <person name="Magnuson J."/>
            <person name="Mondo S."/>
            <person name="Nolan M."/>
            <person name="Ohm R."/>
            <person name="Pangilinan J."/>
            <person name="Park H.-J."/>
            <person name="Ramirez L."/>
            <person name="Alfaro M."/>
            <person name="Sun H."/>
            <person name="Tritt A."/>
            <person name="Yoshinaga Y."/>
            <person name="Zwiers L.-H."/>
            <person name="Turgeon B."/>
            <person name="Goodwin S."/>
            <person name="Spatafora J."/>
            <person name="Crous P."/>
            <person name="Grigoriev I."/>
        </authorList>
    </citation>
    <scope>NUCLEOTIDE SEQUENCE</scope>
    <source>
        <strain evidence="1">CBS 122367</strain>
    </source>
</reference>
<keyword evidence="2" id="KW-1185">Reference proteome</keyword>
<dbReference type="EMBL" id="MU005580">
    <property type="protein sequence ID" value="KAF2684991.1"/>
    <property type="molecule type" value="Genomic_DNA"/>
</dbReference>
<name>A0A6G1J461_9PLEO</name>
<organism evidence="1 2">
    <name type="scientific">Lentithecium fluviatile CBS 122367</name>
    <dbReference type="NCBI Taxonomy" id="1168545"/>
    <lineage>
        <taxon>Eukaryota</taxon>
        <taxon>Fungi</taxon>
        <taxon>Dikarya</taxon>
        <taxon>Ascomycota</taxon>
        <taxon>Pezizomycotina</taxon>
        <taxon>Dothideomycetes</taxon>
        <taxon>Pleosporomycetidae</taxon>
        <taxon>Pleosporales</taxon>
        <taxon>Massarineae</taxon>
        <taxon>Lentitheciaceae</taxon>
        <taxon>Lentithecium</taxon>
    </lineage>
</organism>
<accession>A0A6G1J461</accession>
<evidence type="ECO:0000313" key="2">
    <source>
        <dbReference type="Proteomes" id="UP000799291"/>
    </source>
</evidence>
<evidence type="ECO:0000313" key="1">
    <source>
        <dbReference type="EMBL" id="KAF2684991.1"/>
    </source>
</evidence>
<dbReference type="AlphaFoldDB" id="A0A6G1J461"/>
<sequence>MRLVQNEIEVQTPAIEEQIQVIVELGKELQDQLDALAARLRRSKVTQYTHTLTSGDRDEKGLDNLYTRLDRAKADLTARILTTHVGLSSNGTVPLTDEDMRALNLRDKVS</sequence>
<dbReference type="Proteomes" id="UP000799291">
    <property type="component" value="Unassembled WGS sequence"/>
</dbReference>
<protein>
    <submittedName>
        <fullName evidence="1">Uncharacterized protein</fullName>
    </submittedName>
</protein>
<gene>
    <name evidence="1" type="ORF">K458DRAFT_388686</name>
</gene>
<dbReference type="OrthoDB" id="3559235at2759"/>